<name>A0AAV2VI59_9VIBR</name>
<evidence type="ECO:0000313" key="3">
    <source>
        <dbReference type="Proteomes" id="UP000018211"/>
    </source>
</evidence>
<dbReference type="InterPro" id="IPR024726">
    <property type="entry name" value="FhuF_C"/>
</dbReference>
<accession>A0AAV2VI59</accession>
<gene>
    <name evidence="2" type="ORF">VIBNISOn1_110020</name>
</gene>
<organism evidence="2 3">
    <name type="scientific">Vibrio nigripulchritudo SOn1</name>
    <dbReference type="NCBI Taxonomy" id="1238450"/>
    <lineage>
        <taxon>Bacteria</taxon>
        <taxon>Pseudomonadati</taxon>
        <taxon>Pseudomonadota</taxon>
        <taxon>Gammaproteobacteria</taxon>
        <taxon>Vibrionales</taxon>
        <taxon>Vibrionaceae</taxon>
        <taxon>Vibrio</taxon>
    </lineage>
</organism>
<reference evidence="2 3" key="1">
    <citation type="journal article" date="2013" name="ISME J.">
        <title>Comparative genomics of pathogenic lineages of Vibrio nigripulchritudo identifies virulence-associated traits.</title>
        <authorList>
            <person name="Goudenege D."/>
            <person name="Labreuche Y."/>
            <person name="Krin E."/>
            <person name="Ansquer D."/>
            <person name="Mangenot S."/>
            <person name="Calteau A."/>
            <person name="Medigue C."/>
            <person name="Mazel D."/>
            <person name="Polz M.F."/>
            <person name="Le Roux F."/>
        </authorList>
    </citation>
    <scope>NUCLEOTIDE SEQUENCE [LARGE SCALE GENOMIC DNA]</scope>
    <source>
        <strain evidence="2 3">SOn1</strain>
    </source>
</reference>
<dbReference type="InterPro" id="IPR023998">
    <property type="entry name" value="FCR-like"/>
</dbReference>
<proteinExistence type="predicted"/>
<comment type="caution">
    <text evidence="2">The sequence shown here is derived from an EMBL/GenBank/DDBJ whole genome shotgun (WGS) entry which is preliminary data.</text>
</comment>
<dbReference type="EMBL" id="CAOF01000013">
    <property type="protein sequence ID" value="CCO44393.1"/>
    <property type="molecule type" value="Genomic_DNA"/>
</dbReference>
<dbReference type="Pfam" id="PF11575">
    <property type="entry name" value="FhuF_C"/>
    <property type="match status" value="1"/>
</dbReference>
<evidence type="ECO:0000313" key="2">
    <source>
        <dbReference type="EMBL" id="CCO44393.1"/>
    </source>
</evidence>
<protein>
    <recommendedName>
        <fullName evidence="1">Ferric siderophore reductase C-terminal domain-containing protein</fullName>
    </recommendedName>
</protein>
<dbReference type="GO" id="GO:0051537">
    <property type="term" value="F:2 iron, 2 sulfur cluster binding"/>
    <property type="evidence" value="ECO:0007669"/>
    <property type="project" value="InterPro"/>
</dbReference>
<dbReference type="RefSeq" id="WP_022610260.1">
    <property type="nucleotide sequence ID" value="NZ_LK391965.1"/>
</dbReference>
<feature type="domain" description="Ferric siderophore reductase C-terminal" evidence="1">
    <location>
        <begin position="229"/>
        <end position="249"/>
    </location>
</feature>
<evidence type="ECO:0000259" key="1">
    <source>
        <dbReference type="Pfam" id="PF11575"/>
    </source>
</evidence>
<dbReference type="NCBIfam" id="TIGR03950">
    <property type="entry name" value="sidero_Fe_reduc"/>
    <property type="match status" value="1"/>
</dbReference>
<dbReference type="AlphaFoldDB" id="A0AAV2VI59"/>
<dbReference type="Proteomes" id="UP000018211">
    <property type="component" value="Unassembled WGS sequence"/>
</dbReference>
<sequence length="252" mass="28791">MHLLLLVFLKGLITGVQDTFHQQLFSACEQISPYLAGHINQPDENMLRYNHSNEAFFEQLYSSLKTAHPEAGNGYWLTRCWDLATWQPLYIAFISVYGFRTLPDFHEFGQSQMGTFVAGFCFASSSHRHGEITELVPHAAEQLSQLFESYRVQLDEQYRCRPGFVKHLLADAIINCCLKLKAFDPSLSLDDVRNNAAMWLSAFQLPLDQIANIRESNNQEDSGMISYVRKSCCLVYKTTQGTLCEDCPRLKN</sequence>